<name>A0AB35K295_9GAMM</name>
<protein>
    <submittedName>
        <fullName evidence="2">Phage tail assembly chaperone family protein, TAC</fullName>
    </submittedName>
</protein>
<accession>A0AB35K295</accession>
<dbReference type="Pfam" id="PF16459">
    <property type="entry name" value="Phage_TAC_13"/>
    <property type="match status" value="1"/>
</dbReference>
<feature type="compositionally biased region" description="Polar residues" evidence="1">
    <location>
        <begin position="149"/>
        <end position="159"/>
    </location>
</feature>
<sequence length="174" mass="19642">MKLKSLKGLTKIAAPVERTVEWSVEVTEENFDFLQEKTEKKELQIGEMVDLSGQVFIKRLSFEDIEATSKAYQWDFDFENLENSKVIGLNHRLLRAAQLLGSVCEDEKGTKFFESVNDVFDSDPIFVEALYQVADSVNKFSGKLRKKNSTNSNSGVNLPSTESVETESKTVSET</sequence>
<gene>
    <name evidence="2" type="ORF">M0O54_09430</name>
</gene>
<dbReference type="InterPro" id="IPR024410">
    <property type="entry name" value="Phage_TAC_12"/>
</dbReference>
<evidence type="ECO:0000313" key="2">
    <source>
        <dbReference type="EMBL" id="MDD9320337.1"/>
    </source>
</evidence>
<reference evidence="2" key="1">
    <citation type="submission" date="2022-12" db="EMBL/GenBank/DDBJ databases">
        <title>Acinetobacter lactucae: Emerging opportunistic pathogenic species of genus Acinetobacter isolated from immunocompromised patients in clinical settings of India.</title>
        <authorList>
            <person name="Amar A.K."/>
            <person name="Sawant A.R."/>
            <person name="Meera M."/>
            <person name="Tomar A."/>
            <person name="Sistla S."/>
            <person name="Prashanth K."/>
        </authorList>
    </citation>
    <scope>NUCLEOTIDE SEQUENCE</scope>
    <source>
        <strain evidence="2">PKAL1828C</strain>
    </source>
</reference>
<organism evidence="2 3">
    <name type="scientific">Acinetobacter lactucae</name>
    <dbReference type="NCBI Taxonomy" id="1785128"/>
    <lineage>
        <taxon>Bacteria</taxon>
        <taxon>Pseudomonadati</taxon>
        <taxon>Pseudomonadota</taxon>
        <taxon>Gammaproteobacteria</taxon>
        <taxon>Moraxellales</taxon>
        <taxon>Moraxellaceae</taxon>
        <taxon>Acinetobacter</taxon>
        <taxon>Acinetobacter calcoaceticus/baumannii complex</taxon>
    </lineage>
</organism>
<feature type="region of interest" description="Disordered" evidence="1">
    <location>
        <begin position="144"/>
        <end position="174"/>
    </location>
</feature>
<dbReference type="AlphaFoldDB" id="A0AB35K295"/>
<comment type="caution">
    <text evidence="2">The sequence shown here is derived from an EMBL/GenBank/DDBJ whole genome shotgun (WGS) entry which is preliminary data.</text>
</comment>
<dbReference type="EMBL" id="JALNTG010000031">
    <property type="protein sequence ID" value="MDD9320337.1"/>
    <property type="molecule type" value="Genomic_DNA"/>
</dbReference>
<proteinExistence type="predicted"/>
<dbReference type="Proteomes" id="UP001150055">
    <property type="component" value="Unassembled WGS sequence"/>
</dbReference>
<evidence type="ECO:0000313" key="3">
    <source>
        <dbReference type="Proteomes" id="UP001150055"/>
    </source>
</evidence>
<dbReference type="RefSeq" id="WP_274579102.1">
    <property type="nucleotide sequence ID" value="NZ_JALNTG010000031.1"/>
</dbReference>
<evidence type="ECO:0000256" key="1">
    <source>
        <dbReference type="SAM" id="MobiDB-lite"/>
    </source>
</evidence>